<dbReference type="SMART" id="SM00214">
    <property type="entry name" value="VWC"/>
    <property type="match status" value="6"/>
</dbReference>
<dbReference type="SUPFAM" id="SSF57603">
    <property type="entry name" value="FnI-like domain"/>
    <property type="match status" value="12"/>
</dbReference>
<feature type="domain" description="VWFC" evidence="5">
    <location>
        <begin position="136"/>
        <end position="216"/>
    </location>
</feature>
<evidence type="ECO:0000313" key="7">
    <source>
        <dbReference type="Proteomes" id="UP001162480"/>
    </source>
</evidence>
<keyword evidence="2" id="KW-0964">Secreted</keyword>
<feature type="domain" description="VWFC" evidence="5">
    <location>
        <begin position="558"/>
        <end position="640"/>
    </location>
</feature>
<evidence type="ECO:0000259" key="4">
    <source>
        <dbReference type="SMART" id="SM00214"/>
    </source>
</evidence>
<evidence type="ECO:0000259" key="5">
    <source>
        <dbReference type="SMART" id="SM00215"/>
    </source>
</evidence>
<sequence>MGKHSYLDKASHLQIDVIRVVARTKEPSRVPKSFALPQKIKAFIAIDSCNQCSCKTYGKVVCSEKKCPSSTTPATTTVECRYEKQVYMLGDIFIAVDKCNKCSCKAKGKVECTKLKCSLSTTTETTLKKIETLFKCFYNGQVHTFGEVFIAVDKCNKCSCKAKGKVECTKLECSLSTHPETTLKKIETLIKCYYNGEIHIIGEVFIAVDKCNKCSCKDNGEVDCTEKKCSRSTAPGATLKNDTSSKCEYNGRMYIVGKVFVAIDKCNNCSCKPKGEVDCTKKKCPVPTTPEPTIQFKEFAVKCYYNETKEQKKTYLSETTKQKNETSGKCSYNGQVYMFGQIFIAIDKCNNCSCKSKEKVECSEKKCPPSTTPATTPQTNETSAKCSYHGQIYAFGQIFTAVDKCNNCSCKSKGKVECTEKKCLPSTTPETTTQIKENFFLCRYHGNVYIIGQTFTAEDKCNTCSCKSNRTITCTERKCTSGKSQGLLSDITTQKIDILIECNYSGKTYKFGQTFIAVDKCNQCTCKTKGNVTCTSKTCPPKTSEETTTQKIDIFVVCRYNGQIFKFGQTFTAIDKCNKCICKRKGNIVCTKNTCLSAQAMVGERSPSQTNAGTKCSYHGKIYKITETFVAIDQCNSCECIFPGQVLCTHNICEQSKGKRAEAQASQINKYPIINLEMKCFYHGKIYKITETFISVDECNSCECIYPGRVICGQSICEETIVAKPMPNPSLTVALTCEYDGVTYKAGISFISADGCNKCRCTPQGKIACLKSVCPAKVIQIPPTAKLECRFQGISYKIGTVFVSKDGCSTCKCSTELRIMCSDSFCIPKIGKSKASVTVMCKSENACYSVDSIFITIDGCSSCRCQKSGKVRCTKICGWKSKKACTGEQAKKMTSSWYALEGQ</sequence>
<accession>A0AA36FA11</accession>
<dbReference type="PANTHER" id="PTHR46698">
    <property type="entry name" value="CROSSVEINLESS 2"/>
    <property type="match status" value="1"/>
</dbReference>
<dbReference type="InterPro" id="IPR001007">
    <property type="entry name" value="VWF_dom"/>
</dbReference>
<dbReference type="Gene3D" id="6.20.200.20">
    <property type="match status" value="2"/>
</dbReference>
<feature type="domain" description="VWFC" evidence="4">
    <location>
        <begin position="502"/>
        <end position="558"/>
    </location>
</feature>
<reference evidence="6" key="1">
    <citation type="submission" date="2023-08" db="EMBL/GenBank/DDBJ databases">
        <authorList>
            <person name="Alioto T."/>
            <person name="Alioto T."/>
            <person name="Gomez Garrido J."/>
        </authorList>
    </citation>
    <scope>NUCLEOTIDE SEQUENCE</scope>
</reference>
<dbReference type="PANTHER" id="PTHR46698:SF7">
    <property type="entry name" value="VWFD DOMAIN-CONTAINING PROTEIN"/>
    <property type="match status" value="1"/>
</dbReference>
<feature type="domain" description="VWFC" evidence="4">
    <location>
        <begin position="136"/>
        <end position="180"/>
    </location>
</feature>
<evidence type="ECO:0000256" key="2">
    <source>
        <dbReference type="ARBA" id="ARBA00022525"/>
    </source>
</evidence>
<feature type="domain" description="VWFC" evidence="4">
    <location>
        <begin position="386"/>
        <end position="442"/>
    </location>
</feature>
<feature type="domain" description="VWFC" evidence="5">
    <location>
        <begin position="330"/>
        <end position="410"/>
    </location>
</feature>
<dbReference type="Proteomes" id="UP001162480">
    <property type="component" value="Chromosome 11"/>
</dbReference>
<dbReference type="EMBL" id="OX597824">
    <property type="protein sequence ID" value="CAI9730160.1"/>
    <property type="molecule type" value="Genomic_DNA"/>
</dbReference>
<evidence type="ECO:0000313" key="6">
    <source>
        <dbReference type="EMBL" id="CAI9730160.1"/>
    </source>
</evidence>
<dbReference type="GO" id="GO:0030513">
    <property type="term" value="P:positive regulation of BMP signaling pathway"/>
    <property type="evidence" value="ECO:0007669"/>
    <property type="project" value="TreeGrafter"/>
</dbReference>
<dbReference type="SMART" id="SM00215">
    <property type="entry name" value="VWC_out"/>
    <property type="match status" value="5"/>
</dbReference>
<feature type="domain" description="VWFC" evidence="4">
    <location>
        <begin position="192"/>
        <end position="240"/>
    </location>
</feature>
<evidence type="ECO:0000256" key="1">
    <source>
        <dbReference type="ARBA" id="ARBA00004613"/>
    </source>
</evidence>
<dbReference type="Gene3D" id="2.10.70.10">
    <property type="entry name" value="Complement Module, domain 1"/>
    <property type="match status" value="9"/>
</dbReference>
<keyword evidence="3" id="KW-0732">Signal</keyword>
<dbReference type="InterPro" id="IPR052424">
    <property type="entry name" value="Kielin_Chordin-BMP_Reg"/>
</dbReference>
<protein>
    <submittedName>
        <fullName evidence="6">Kielin chordin</fullName>
    </submittedName>
</protein>
<feature type="domain" description="VWFC" evidence="4">
    <location>
        <begin position="330"/>
        <end position="377"/>
    </location>
</feature>
<dbReference type="AlphaFoldDB" id="A0AA36FA11"/>
<organism evidence="6 7">
    <name type="scientific">Octopus vulgaris</name>
    <name type="common">Common octopus</name>
    <dbReference type="NCBI Taxonomy" id="6645"/>
    <lineage>
        <taxon>Eukaryota</taxon>
        <taxon>Metazoa</taxon>
        <taxon>Spiralia</taxon>
        <taxon>Lophotrochozoa</taxon>
        <taxon>Mollusca</taxon>
        <taxon>Cephalopoda</taxon>
        <taxon>Coleoidea</taxon>
        <taxon>Octopodiformes</taxon>
        <taxon>Octopoda</taxon>
        <taxon>Incirrata</taxon>
        <taxon>Octopodidae</taxon>
        <taxon>Octopus</taxon>
    </lineage>
</organism>
<comment type="subcellular location">
    <subcellularLocation>
        <location evidence="1">Secreted</location>
    </subcellularLocation>
</comment>
<evidence type="ECO:0000256" key="3">
    <source>
        <dbReference type="ARBA" id="ARBA00022729"/>
    </source>
</evidence>
<dbReference type="Pfam" id="PF23334">
    <property type="entry name" value="VWC2L_2nd"/>
    <property type="match status" value="2"/>
</dbReference>
<proteinExistence type="predicted"/>
<feature type="domain" description="VWFC" evidence="5">
    <location>
        <begin position="737"/>
        <end position="813"/>
    </location>
</feature>
<gene>
    <name evidence="6" type="ORF">OCTVUL_1B022106</name>
</gene>
<keyword evidence="7" id="KW-1185">Reference proteome</keyword>
<feature type="domain" description="VWFC" evidence="4 5">
    <location>
        <begin position="247"/>
        <end position="303"/>
    </location>
</feature>
<dbReference type="GO" id="GO:0005576">
    <property type="term" value="C:extracellular region"/>
    <property type="evidence" value="ECO:0007669"/>
    <property type="project" value="UniProtKB-SubCell"/>
</dbReference>
<name>A0AA36FA11_OCTVU</name>